<gene>
    <name evidence="2" type="ORF">LCGC14_2609980</name>
</gene>
<feature type="region of interest" description="Disordered" evidence="1">
    <location>
        <begin position="24"/>
        <end position="45"/>
    </location>
</feature>
<dbReference type="GO" id="GO:0006313">
    <property type="term" value="P:DNA transposition"/>
    <property type="evidence" value="ECO:0007669"/>
    <property type="project" value="InterPro"/>
</dbReference>
<proteinExistence type="predicted"/>
<organism evidence="2">
    <name type="scientific">marine sediment metagenome</name>
    <dbReference type="NCBI Taxonomy" id="412755"/>
    <lineage>
        <taxon>unclassified sequences</taxon>
        <taxon>metagenomes</taxon>
        <taxon>ecological metagenomes</taxon>
    </lineage>
</organism>
<evidence type="ECO:0008006" key="3">
    <source>
        <dbReference type="Google" id="ProtNLM"/>
    </source>
</evidence>
<dbReference type="Gene3D" id="3.30.70.1290">
    <property type="entry name" value="Transposase IS200-like"/>
    <property type="match status" value="1"/>
</dbReference>
<dbReference type="GO" id="GO:0004803">
    <property type="term" value="F:transposase activity"/>
    <property type="evidence" value="ECO:0007669"/>
    <property type="project" value="InterPro"/>
</dbReference>
<evidence type="ECO:0000313" key="2">
    <source>
        <dbReference type="EMBL" id="KKL05045.1"/>
    </source>
</evidence>
<sequence>MPAPGQAWRHVVISTLGSWLPGDPRGWRSRGHKRHSSGDYKSPPPAGEYALLHRYNERLSAKRIVIPRKARADVGRAIVALLCSEGHRLLVMSVGGMHAHLLVELPDNVRRIKAIVGHAKSKSSRAVKHILPGSIWARGGRFEKIKDRAHHRNVYNYILTRQERGTWVWSYKDRPRCM</sequence>
<dbReference type="EMBL" id="LAZR01044281">
    <property type="protein sequence ID" value="KKL05045.1"/>
    <property type="molecule type" value="Genomic_DNA"/>
</dbReference>
<name>A0A0F9A6E6_9ZZZZ</name>
<accession>A0A0F9A6E6</accession>
<dbReference type="SUPFAM" id="SSF143422">
    <property type="entry name" value="Transposase IS200-like"/>
    <property type="match status" value="1"/>
</dbReference>
<protein>
    <recommendedName>
        <fullName evidence="3">Transposase IS200-like domain-containing protein</fullName>
    </recommendedName>
</protein>
<dbReference type="InterPro" id="IPR036515">
    <property type="entry name" value="Transposase_17_sf"/>
</dbReference>
<evidence type="ECO:0000256" key="1">
    <source>
        <dbReference type="SAM" id="MobiDB-lite"/>
    </source>
</evidence>
<comment type="caution">
    <text evidence="2">The sequence shown here is derived from an EMBL/GenBank/DDBJ whole genome shotgun (WGS) entry which is preliminary data.</text>
</comment>
<dbReference type="AlphaFoldDB" id="A0A0F9A6E6"/>
<dbReference type="GO" id="GO:0003677">
    <property type="term" value="F:DNA binding"/>
    <property type="evidence" value="ECO:0007669"/>
    <property type="project" value="InterPro"/>
</dbReference>
<reference evidence="2" key="1">
    <citation type="journal article" date="2015" name="Nature">
        <title>Complex archaea that bridge the gap between prokaryotes and eukaryotes.</title>
        <authorList>
            <person name="Spang A."/>
            <person name="Saw J.H."/>
            <person name="Jorgensen S.L."/>
            <person name="Zaremba-Niedzwiedzka K."/>
            <person name="Martijn J."/>
            <person name="Lind A.E."/>
            <person name="van Eijk R."/>
            <person name="Schleper C."/>
            <person name="Guy L."/>
            <person name="Ettema T.J."/>
        </authorList>
    </citation>
    <scope>NUCLEOTIDE SEQUENCE</scope>
</reference>